<accession>A9P185</accession>
<sequence length="76" mass="8410">MPKAGKGSSGSLRKKQALSNTASELRPKAAVRKTNNSGSISGRMRERKPRSHVQMIASILTKKRQVKHLNREMIPS</sequence>
<reference evidence="2" key="1">
    <citation type="journal article" date="2008" name="BMC Genomics">
        <title>A conifer genomics resource of 200,000 spruce (Picea spp.) ESTs and 6,464 high-quality, sequence-finished full-length cDNAs for Sitka spruce (Picea sitchensis).</title>
        <authorList>
            <person name="Ralph S.G."/>
            <person name="Chun H.J."/>
            <person name="Kolosova N."/>
            <person name="Cooper D."/>
            <person name="Oddy C."/>
            <person name="Ritland C.E."/>
            <person name="Kirkpatrick R."/>
            <person name="Moore R."/>
            <person name="Barber S."/>
            <person name="Holt R.A."/>
            <person name="Jones S.J."/>
            <person name="Marra M.A."/>
            <person name="Douglas C.J."/>
            <person name="Ritland K."/>
            <person name="Bohlmann J."/>
        </authorList>
    </citation>
    <scope>NUCLEOTIDE SEQUENCE</scope>
    <source>
        <tissue evidence="2">Green portion of the leader tissue</tissue>
    </source>
</reference>
<evidence type="ECO:0000313" key="2">
    <source>
        <dbReference type="EMBL" id="ABK26646.1"/>
    </source>
</evidence>
<protein>
    <submittedName>
        <fullName evidence="2">Uncharacterized protein</fullName>
    </submittedName>
</protein>
<name>A9P185_PICSI</name>
<dbReference type="AlphaFoldDB" id="A9P185"/>
<evidence type="ECO:0000256" key="1">
    <source>
        <dbReference type="SAM" id="MobiDB-lite"/>
    </source>
</evidence>
<proteinExistence type="evidence at transcript level"/>
<organism evidence="2">
    <name type="scientific">Picea sitchensis</name>
    <name type="common">Sitka spruce</name>
    <name type="synonym">Pinus sitchensis</name>
    <dbReference type="NCBI Taxonomy" id="3332"/>
    <lineage>
        <taxon>Eukaryota</taxon>
        <taxon>Viridiplantae</taxon>
        <taxon>Streptophyta</taxon>
        <taxon>Embryophyta</taxon>
        <taxon>Tracheophyta</taxon>
        <taxon>Spermatophyta</taxon>
        <taxon>Pinopsida</taxon>
        <taxon>Pinidae</taxon>
        <taxon>Conifers I</taxon>
        <taxon>Pinales</taxon>
        <taxon>Pinaceae</taxon>
        <taxon>Picea</taxon>
    </lineage>
</organism>
<feature type="region of interest" description="Disordered" evidence="1">
    <location>
        <begin position="1"/>
        <end position="52"/>
    </location>
</feature>
<dbReference type="EMBL" id="EF087403">
    <property type="protein sequence ID" value="ABK26646.1"/>
    <property type="molecule type" value="mRNA"/>
</dbReference>